<feature type="transmembrane region" description="Helical" evidence="2">
    <location>
        <begin position="100"/>
        <end position="121"/>
    </location>
</feature>
<dbReference type="RefSeq" id="WP_147664103.1">
    <property type="nucleotide sequence ID" value="NZ_CP042905.2"/>
</dbReference>
<dbReference type="GO" id="GO:0005886">
    <property type="term" value="C:plasma membrane"/>
    <property type="evidence" value="ECO:0007669"/>
    <property type="project" value="TreeGrafter"/>
</dbReference>
<evidence type="ECO:0000313" key="4">
    <source>
        <dbReference type="Proteomes" id="UP000321408"/>
    </source>
</evidence>
<feature type="transmembrane region" description="Helical" evidence="2">
    <location>
        <begin position="21"/>
        <end position="40"/>
    </location>
</feature>
<sequence length="452" mass="51917">MKNKNLKEKSPILSSVKNLPWKLYLSVFLTNLLPTLYLTLRIYFLGDLPNAWGVNIASQLVWISLILEVIQEGLILPLFYIIGKTVQNRQETINKVKSGLIFTVCIHLLILIIVGIFAKFFVELMAQDPLLIASTIEYIRLELIALLLRSIFKFMFILFILYSKRKTIYILLIVQMVCSVLLDTLFISSLPVSLNLGVNGIAFSNIITFFILVIITIRSTLKEFDIKKHELREKTNYTWFKEWGKVGGYSAVDSFIRNLFYMIFIIRMMNVIAEQGTYWVANNFIWTWLLLPVYPLTDIVKQSIATTSPKKLTGIMKPYYLVCTGVIFLWGITMPGWSWFFSTVLNVDNAQVVFRLVVILLPAYISFVYNTVADALFYAIGKTESLAIQTIITNVVVYGTAFVLFQMNIFVPTLDSIAILFSIGIVVDTILTFILLKYYIDKYEETVKHKTM</sequence>
<keyword evidence="4" id="KW-1185">Reference proteome</keyword>
<feature type="transmembrane region" description="Helical" evidence="2">
    <location>
        <begin position="352"/>
        <end position="379"/>
    </location>
</feature>
<dbReference type="PANTHER" id="PTHR43298:SF2">
    <property type="entry name" value="FMN_FAD EXPORTER YEEO-RELATED"/>
    <property type="match status" value="1"/>
</dbReference>
<keyword evidence="2" id="KW-1133">Transmembrane helix</keyword>
<dbReference type="OrthoDB" id="146662at2157"/>
<dbReference type="InterPro" id="IPR050222">
    <property type="entry name" value="MATE_MdtK"/>
</dbReference>
<dbReference type="NCBIfam" id="NF045539">
    <property type="entry name" value="MATE_efflux1"/>
    <property type="match status" value="1"/>
</dbReference>
<dbReference type="AlphaFoldDB" id="A0A5B9DDJ4"/>
<gene>
    <name evidence="3" type="ORF">DSAG12_03024</name>
</gene>
<evidence type="ECO:0000313" key="3">
    <source>
        <dbReference type="EMBL" id="QEE17192.1"/>
    </source>
</evidence>
<dbReference type="KEGG" id="psyt:DSAG12_03024"/>
<proteinExistence type="predicted"/>
<evidence type="ECO:0000256" key="2">
    <source>
        <dbReference type="SAM" id="Phobius"/>
    </source>
</evidence>
<feature type="transmembrane region" description="Helical" evidence="2">
    <location>
        <begin position="318"/>
        <end position="340"/>
    </location>
</feature>
<evidence type="ECO:0000256" key="1">
    <source>
        <dbReference type="ARBA" id="ARBA00022448"/>
    </source>
</evidence>
<organism evidence="3 4">
    <name type="scientific">Promethearchaeum syntrophicum</name>
    <dbReference type="NCBI Taxonomy" id="2594042"/>
    <lineage>
        <taxon>Archaea</taxon>
        <taxon>Promethearchaeati</taxon>
        <taxon>Promethearchaeota</taxon>
        <taxon>Promethearchaeia</taxon>
        <taxon>Promethearchaeales</taxon>
        <taxon>Promethearchaeaceae</taxon>
        <taxon>Promethearchaeum</taxon>
    </lineage>
</organism>
<keyword evidence="2" id="KW-0472">Membrane</keyword>
<dbReference type="GeneID" id="41330999"/>
<keyword evidence="2" id="KW-0812">Transmembrane</keyword>
<feature type="transmembrane region" description="Helical" evidence="2">
    <location>
        <begin position="196"/>
        <end position="217"/>
    </location>
</feature>
<feature type="transmembrane region" description="Helical" evidence="2">
    <location>
        <begin position="141"/>
        <end position="162"/>
    </location>
</feature>
<keyword evidence="1" id="KW-0813">Transport</keyword>
<reference evidence="3 4" key="2">
    <citation type="journal article" date="2024" name="Int. J. Syst. Evol. Microbiol.">
        <title>Promethearchaeum syntrophicum gen. nov., sp. nov., an anaerobic, obligately syntrophic archaeon, the first isolate of the lineage 'Asgard' archaea, and proposal of the new archaeal phylum Promethearchaeota phyl. nov. and kingdom Promethearchaeati regn. nov.</title>
        <authorList>
            <person name="Imachi H."/>
            <person name="Nobu M.K."/>
            <person name="Kato S."/>
            <person name="Takaki Y."/>
            <person name="Miyazaki M."/>
            <person name="Miyata M."/>
            <person name="Ogawara M."/>
            <person name="Saito Y."/>
            <person name="Sakai S."/>
            <person name="Tahara Y.O."/>
            <person name="Takano Y."/>
            <person name="Tasumi E."/>
            <person name="Uematsu K."/>
            <person name="Yoshimura T."/>
            <person name="Itoh T."/>
            <person name="Ohkuma M."/>
            <person name="Takai K."/>
        </authorList>
    </citation>
    <scope>NUCLEOTIDE SEQUENCE [LARGE SCALE GENOMIC DNA]</scope>
    <source>
        <strain evidence="3 4">MK-D1</strain>
    </source>
</reference>
<accession>A0A5B9DDJ4</accession>
<dbReference type="EMBL" id="CP042905">
    <property type="protein sequence ID" value="QEE17192.1"/>
    <property type="molecule type" value="Genomic_DNA"/>
</dbReference>
<feature type="transmembrane region" description="Helical" evidence="2">
    <location>
        <begin position="391"/>
        <end position="411"/>
    </location>
</feature>
<dbReference type="PANTHER" id="PTHR43298">
    <property type="entry name" value="MULTIDRUG RESISTANCE PROTEIN NORM-RELATED"/>
    <property type="match status" value="1"/>
</dbReference>
<feature type="transmembrane region" description="Helical" evidence="2">
    <location>
        <begin position="169"/>
        <end position="190"/>
    </location>
</feature>
<protein>
    <submittedName>
        <fullName evidence="3">MATE family Na+-driven efflux transporter</fullName>
    </submittedName>
</protein>
<name>A0A5B9DDJ4_9ARCH</name>
<feature type="transmembrane region" description="Helical" evidence="2">
    <location>
        <begin position="60"/>
        <end position="80"/>
    </location>
</feature>
<reference evidence="3 4" key="1">
    <citation type="journal article" date="2020" name="Nature">
        <title>Isolation of an archaeon at the prokaryote-eukaryote interface.</title>
        <authorList>
            <person name="Imachi H."/>
            <person name="Nobu M.K."/>
            <person name="Nakahara N."/>
            <person name="Morono Y."/>
            <person name="Ogawara M."/>
            <person name="Takaki Y."/>
            <person name="Takano Y."/>
            <person name="Uematsu K."/>
            <person name="Ikuta T."/>
            <person name="Ito M."/>
            <person name="Matsui Y."/>
            <person name="Miyazaki M."/>
            <person name="Murata K."/>
            <person name="Saito Y."/>
            <person name="Sakai S."/>
            <person name="Song C."/>
            <person name="Tasumi E."/>
            <person name="Yamanaka Y."/>
            <person name="Yamaguchi T."/>
            <person name="Kamagata Y."/>
            <person name="Tamaki H."/>
            <person name="Takai K."/>
        </authorList>
    </citation>
    <scope>NUCLEOTIDE SEQUENCE [LARGE SCALE GENOMIC DNA]</scope>
    <source>
        <strain evidence="3 4">MK-D1</strain>
    </source>
</reference>
<feature type="transmembrane region" description="Helical" evidence="2">
    <location>
        <begin position="417"/>
        <end position="440"/>
    </location>
</feature>
<dbReference type="Proteomes" id="UP000321408">
    <property type="component" value="Chromosome"/>
</dbReference>